<keyword evidence="3" id="KW-1185">Reference proteome</keyword>
<proteinExistence type="predicted"/>
<dbReference type="AlphaFoldDB" id="B0D671"/>
<evidence type="ECO:0000313" key="3">
    <source>
        <dbReference type="Proteomes" id="UP000001194"/>
    </source>
</evidence>
<reference evidence="2 3" key="1">
    <citation type="journal article" date="2008" name="Nature">
        <title>The genome of Laccaria bicolor provides insights into mycorrhizal symbiosis.</title>
        <authorList>
            <person name="Martin F."/>
            <person name="Aerts A."/>
            <person name="Ahren D."/>
            <person name="Brun A."/>
            <person name="Danchin E.G.J."/>
            <person name="Duchaussoy F."/>
            <person name="Gibon J."/>
            <person name="Kohler A."/>
            <person name="Lindquist E."/>
            <person name="Pereda V."/>
            <person name="Salamov A."/>
            <person name="Shapiro H.J."/>
            <person name="Wuyts J."/>
            <person name="Blaudez D."/>
            <person name="Buee M."/>
            <person name="Brokstein P."/>
            <person name="Canbaeck B."/>
            <person name="Cohen D."/>
            <person name="Courty P.E."/>
            <person name="Coutinho P.M."/>
            <person name="Delaruelle C."/>
            <person name="Detter J.C."/>
            <person name="Deveau A."/>
            <person name="DiFazio S."/>
            <person name="Duplessis S."/>
            <person name="Fraissinet-Tachet L."/>
            <person name="Lucic E."/>
            <person name="Frey-Klett P."/>
            <person name="Fourrey C."/>
            <person name="Feussner I."/>
            <person name="Gay G."/>
            <person name="Grimwood J."/>
            <person name="Hoegger P.J."/>
            <person name="Jain P."/>
            <person name="Kilaru S."/>
            <person name="Labbe J."/>
            <person name="Lin Y.C."/>
            <person name="Legue V."/>
            <person name="Le Tacon F."/>
            <person name="Marmeisse R."/>
            <person name="Melayah D."/>
            <person name="Montanini B."/>
            <person name="Muratet M."/>
            <person name="Nehls U."/>
            <person name="Niculita-Hirzel H."/>
            <person name="Oudot-Le Secq M.P."/>
            <person name="Peter M."/>
            <person name="Quesneville H."/>
            <person name="Rajashekar B."/>
            <person name="Reich M."/>
            <person name="Rouhier N."/>
            <person name="Schmutz J."/>
            <person name="Yin T."/>
            <person name="Chalot M."/>
            <person name="Henrissat B."/>
            <person name="Kuees U."/>
            <person name="Lucas S."/>
            <person name="Van de Peer Y."/>
            <person name="Podila G.K."/>
            <person name="Polle A."/>
            <person name="Pukkila P.J."/>
            <person name="Richardson P.M."/>
            <person name="Rouze P."/>
            <person name="Sanders I.R."/>
            <person name="Stajich J.E."/>
            <person name="Tunlid A."/>
            <person name="Tuskan G."/>
            <person name="Grigoriev I.V."/>
        </authorList>
    </citation>
    <scope>NUCLEOTIDE SEQUENCE [LARGE SCALE GENOMIC DNA]</scope>
    <source>
        <strain evidence="3">S238N-H82 / ATCC MYA-4686</strain>
    </source>
</reference>
<accession>B0D671</accession>
<name>B0D671_LACBS</name>
<feature type="region of interest" description="Disordered" evidence="1">
    <location>
        <begin position="143"/>
        <end position="165"/>
    </location>
</feature>
<dbReference type="KEGG" id="lbc:LACBIDRAFT_325784"/>
<dbReference type="GeneID" id="6074783"/>
<protein>
    <submittedName>
        <fullName evidence="2">Predicted protein</fullName>
    </submittedName>
</protein>
<gene>
    <name evidence="2" type="ORF">LACBIDRAFT_325784</name>
</gene>
<evidence type="ECO:0000313" key="2">
    <source>
        <dbReference type="EMBL" id="EDR10147.1"/>
    </source>
</evidence>
<feature type="compositionally biased region" description="Polar residues" evidence="1">
    <location>
        <begin position="143"/>
        <end position="160"/>
    </location>
</feature>
<dbReference type="HOGENOM" id="CLU_313534_0_0_1"/>
<dbReference type="Proteomes" id="UP000001194">
    <property type="component" value="Unassembled WGS sequence"/>
</dbReference>
<dbReference type="STRING" id="486041.B0D671"/>
<sequence length="934" mass="105271">MKCQLTSSAPNLSHIRLANFNACFNSDVVKRLRVLEDTPGTKGIIENLALVDPSDFQMKNKFFCHRDDSSTTPTCFFLLGKVTNSSLLSGDVSRNISVCFSNRSFPRAMAVVGDVLAEKAVFLPSFHQGVSITTAKRPLKETSTSPATIRGLTSSSQRSADYNLPDPVPVYNGTRPFRLGQYKELSQIVGDEISPNSAVAVIFTLSTYPYDKLKSHIKHQAVNTSLTFNIQSIIWLAFPSSEATIDPSLPPAEPFGVTSDYLLDDSPPVQQPAINPQEGTRVHNINVAERVCGRRYHGRSEMTKHQRKAFQKCGDQLVYQLLEIDRLRGRMALNNPRFAAYDTFPGRHGRVDSASAEQGQLASAERMAIQPFNVKMDTYDLNNSSADVVNANFGNMLNGCEPTALVVESKELLPARVTVTGRQLQHDHMTLHHNTCQRLLDFSGNLYAMKKHDIKASVQHLLAFIASDKKALSLLKKATDDDSRLSFVAYILPTVQKSSSYPKQELIKQDWLREISRECNIRKPTVPSCVFEACKMRKKKTNGHKLTKRRLSQSLRFTAHARKINAARFASVVETCVRRYSATDAYPPLKHWVYETEAIQKRWEEHLSSGDRHDPRNPYLPLMKVDPALLDHDIPIDDSRLFRDSDGEEVCYVFREFCPSKPVLASVNDIVEESIDIRRNCRASFPDERYQMDDPSDLVQIGFSAGSRNAPKIHWVRNITRRNLPDQVIADLNYRSSSALALFWNLCKDVLPKPIINDFNAFFEKDGILRMNPAEGAAKDFAKDKHHAVTGDYTIRIGDESFLFKNVELAPPCGVFGRNYARAMHFENQPHKYAIAWTVRRDHPPDAGGHFYIGTYKIRIQAAANTLVIWKPTDIHGTSLQDLDPNDENPAFIQTGLAIVTPKRLRKLWRAYKMKAITYDDVILALTANSNHED</sequence>
<dbReference type="EMBL" id="DS547098">
    <property type="protein sequence ID" value="EDR10147.1"/>
    <property type="molecule type" value="Genomic_DNA"/>
</dbReference>
<dbReference type="InParanoid" id="B0D671"/>
<organism evidence="3">
    <name type="scientific">Laccaria bicolor (strain S238N-H82 / ATCC MYA-4686)</name>
    <name type="common">Bicoloured deceiver</name>
    <name type="synonym">Laccaria laccata var. bicolor</name>
    <dbReference type="NCBI Taxonomy" id="486041"/>
    <lineage>
        <taxon>Eukaryota</taxon>
        <taxon>Fungi</taxon>
        <taxon>Dikarya</taxon>
        <taxon>Basidiomycota</taxon>
        <taxon>Agaricomycotina</taxon>
        <taxon>Agaricomycetes</taxon>
        <taxon>Agaricomycetidae</taxon>
        <taxon>Agaricales</taxon>
        <taxon>Agaricineae</taxon>
        <taxon>Hydnangiaceae</taxon>
        <taxon>Laccaria</taxon>
    </lineage>
</organism>
<dbReference type="RefSeq" id="XP_001879532.1">
    <property type="nucleotide sequence ID" value="XM_001879497.1"/>
</dbReference>
<evidence type="ECO:0000256" key="1">
    <source>
        <dbReference type="SAM" id="MobiDB-lite"/>
    </source>
</evidence>
<dbReference type="OrthoDB" id="2960452at2759"/>